<dbReference type="AlphaFoldDB" id="A6KFJ5"/>
<accession>A6KFJ5</accession>
<gene>
    <name evidence="1" type="ORF">rCG_54663</name>
</gene>
<proteinExistence type="predicted"/>
<dbReference type="EMBL" id="CH474045">
    <property type="protein sequence ID" value="EDL75937.1"/>
    <property type="molecule type" value="Genomic_DNA"/>
</dbReference>
<dbReference type="Proteomes" id="UP000234681">
    <property type="component" value="Chromosome 16"/>
</dbReference>
<sequence length="40" mass="4759">MCCVPPFLNLCECANCMCVYRRFWEIVLRSLYFQCVCTLS</sequence>
<protein>
    <submittedName>
        <fullName evidence="1">RCG54663</fullName>
    </submittedName>
</protein>
<evidence type="ECO:0000313" key="1">
    <source>
        <dbReference type="EMBL" id="EDL75937.1"/>
    </source>
</evidence>
<reference evidence="2" key="1">
    <citation type="submission" date="2005-09" db="EMBL/GenBank/DDBJ databases">
        <authorList>
            <person name="Mural R.J."/>
            <person name="Li P.W."/>
            <person name="Adams M.D."/>
            <person name="Amanatides P.G."/>
            <person name="Baden-Tillson H."/>
            <person name="Barnstead M."/>
            <person name="Chin S.H."/>
            <person name="Dew I."/>
            <person name="Evans C.A."/>
            <person name="Ferriera S."/>
            <person name="Flanigan M."/>
            <person name="Fosler C."/>
            <person name="Glodek A."/>
            <person name="Gu Z."/>
            <person name="Holt R.A."/>
            <person name="Jennings D."/>
            <person name="Kraft C.L."/>
            <person name="Lu F."/>
            <person name="Nguyen T."/>
            <person name="Nusskern D.R."/>
            <person name="Pfannkoch C.M."/>
            <person name="Sitter C."/>
            <person name="Sutton G.G."/>
            <person name="Venter J.C."/>
            <person name="Wang Z."/>
            <person name="Woodage T."/>
            <person name="Zheng X.H."/>
            <person name="Zhong F."/>
        </authorList>
    </citation>
    <scope>NUCLEOTIDE SEQUENCE [LARGE SCALE GENOMIC DNA]</scope>
    <source>
        <strain>BN</strain>
        <strain evidence="2">Sprague-Dawley</strain>
    </source>
</reference>
<organism evidence="1 2">
    <name type="scientific">Rattus norvegicus</name>
    <name type="common">Rat</name>
    <dbReference type="NCBI Taxonomy" id="10116"/>
    <lineage>
        <taxon>Eukaryota</taxon>
        <taxon>Metazoa</taxon>
        <taxon>Chordata</taxon>
        <taxon>Craniata</taxon>
        <taxon>Vertebrata</taxon>
        <taxon>Euteleostomi</taxon>
        <taxon>Mammalia</taxon>
        <taxon>Eutheria</taxon>
        <taxon>Euarchontoglires</taxon>
        <taxon>Glires</taxon>
        <taxon>Rodentia</taxon>
        <taxon>Myomorpha</taxon>
        <taxon>Muroidea</taxon>
        <taxon>Muridae</taxon>
        <taxon>Murinae</taxon>
        <taxon>Rattus</taxon>
    </lineage>
</organism>
<evidence type="ECO:0000313" key="2">
    <source>
        <dbReference type="Proteomes" id="UP000234681"/>
    </source>
</evidence>
<name>A6KFJ5_RAT</name>